<evidence type="ECO:0000256" key="1">
    <source>
        <dbReference type="SAM" id="MobiDB-lite"/>
    </source>
</evidence>
<feature type="signal peptide" evidence="2">
    <location>
        <begin position="1"/>
        <end position="25"/>
    </location>
</feature>
<evidence type="ECO:0000313" key="4">
    <source>
        <dbReference type="Proteomes" id="UP001336250"/>
    </source>
</evidence>
<feature type="chain" id="PRO_5043499864" description="PsiF repeat-containing protein" evidence="2">
    <location>
        <begin position="26"/>
        <end position="151"/>
    </location>
</feature>
<accession>A0AAW9QFQ3</accession>
<dbReference type="EMBL" id="JAZIBG010000023">
    <property type="protein sequence ID" value="MEF7614202.1"/>
    <property type="molecule type" value="Genomic_DNA"/>
</dbReference>
<dbReference type="AlphaFoldDB" id="A0AAW9QFQ3"/>
<feature type="region of interest" description="Disordered" evidence="1">
    <location>
        <begin position="96"/>
        <end position="151"/>
    </location>
</feature>
<sequence>MSFPAPTSLAAACVLAACVSTAAWAAEPASGGKARALSEQERAACVDGRSHQDRATCLREAGAAQDERRRGTLDDGQAGRYDANAMKRCDALPAADQADCRSRVRGEGLQSGSVKSGGVYKETVTRTVGPAAVPSAASAASSPASDPPKVR</sequence>
<organism evidence="3 4">
    <name type="scientific">Aquincola agrisoli</name>
    <dbReference type="NCBI Taxonomy" id="3119538"/>
    <lineage>
        <taxon>Bacteria</taxon>
        <taxon>Pseudomonadati</taxon>
        <taxon>Pseudomonadota</taxon>
        <taxon>Betaproteobacteria</taxon>
        <taxon>Burkholderiales</taxon>
        <taxon>Sphaerotilaceae</taxon>
        <taxon>Aquincola</taxon>
    </lineage>
</organism>
<feature type="region of interest" description="Disordered" evidence="1">
    <location>
        <begin position="59"/>
        <end position="80"/>
    </location>
</feature>
<gene>
    <name evidence="3" type="ORF">V4F39_09810</name>
</gene>
<feature type="compositionally biased region" description="Low complexity" evidence="1">
    <location>
        <begin position="130"/>
        <end position="144"/>
    </location>
</feature>
<keyword evidence="2" id="KW-0732">Signal</keyword>
<evidence type="ECO:0008006" key="5">
    <source>
        <dbReference type="Google" id="ProtNLM"/>
    </source>
</evidence>
<dbReference type="RefSeq" id="WP_332289163.1">
    <property type="nucleotide sequence ID" value="NZ_JAZIBG010000023.1"/>
</dbReference>
<proteinExistence type="predicted"/>
<evidence type="ECO:0000313" key="3">
    <source>
        <dbReference type="EMBL" id="MEF7614202.1"/>
    </source>
</evidence>
<protein>
    <recommendedName>
        <fullName evidence="5">PsiF repeat-containing protein</fullName>
    </recommendedName>
</protein>
<name>A0AAW9QFQ3_9BURK</name>
<keyword evidence="4" id="KW-1185">Reference proteome</keyword>
<comment type="caution">
    <text evidence="3">The sequence shown here is derived from an EMBL/GenBank/DDBJ whole genome shotgun (WGS) entry which is preliminary data.</text>
</comment>
<evidence type="ECO:0000256" key="2">
    <source>
        <dbReference type="SAM" id="SignalP"/>
    </source>
</evidence>
<dbReference type="Proteomes" id="UP001336250">
    <property type="component" value="Unassembled WGS sequence"/>
</dbReference>
<reference evidence="3 4" key="1">
    <citation type="submission" date="2024-02" db="EMBL/GenBank/DDBJ databases">
        <title>Genome sequence of Aquincola sp. MAHUQ-54.</title>
        <authorList>
            <person name="Huq M.A."/>
        </authorList>
    </citation>
    <scope>NUCLEOTIDE SEQUENCE [LARGE SCALE GENOMIC DNA]</scope>
    <source>
        <strain evidence="3 4">MAHUQ-54</strain>
    </source>
</reference>